<reference evidence="3" key="1">
    <citation type="journal article" date="2016" name="Int. J. Mol. Sci.">
        <title>Comparative genomics of the extreme acidophile Acidithiobacillus thiooxidans reveals intraspecific divergence and niche adaptation.</title>
        <authorList>
            <person name="Zhang X."/>
            <person name="Feng X."/>
            <person name="Tao J."/>
            <person name="Ma L."/>
            <person name="Xiao Y."/>
            <person name="Liang Y."/>
            <person name="Liu X."/>
            <person name="Yin H."/>
        </authorList>
    </citation>
    <scope>NUCLEOTIDE SEQUENCE [LARGE SCALE GENOMIC DNA]</scope>
    <source>
        <strain evidence="3">DXS-W</strain>
    </source>
</reference>
<feature type="region of interest" description="Disordered" evidence="1">
    <location>
        <begin position="290"/>
        <end position="332"/>
    </location>
</feature>
<evidence type="ECO:0000313" key="3">
    <source>
        <dbReference type="EMBL" id="OCX75600.1"/>
    </source>
</evidence>
<organism evidence="3 4">
    <name type="scientific">Acidithiobacillus thiooxidans</name>
    <name type="common">Thiobacillus thiooxidans</name>
    <dbReference type="NCBI Taxonomy" id="930"/>
    <lineage>
        <taxon>Bacteria</taxon>
        <taxon>Pseudomonadati</taxon>
        <taxon>Pseudomonadota</taxon>
        <taxon>Acidithiobacillia</taxon>
        <taxon>Acidithiobacillales</taxon>
        <taxon>Acidithiobacillaceae</taxon>
        <taxon>Acidithiobacillus</taxon>
    </lineage>
</organism>
<dbReference type="OrthoDB" id="7235451at2"/>
<dbReference type="EMBL" id="LWRY01000012">
    <property type="protein sequence ID" value="OCX75600.1"/>
    <property type="molecule type" value="Genomic_DNA"/>
</dbReference>
<dbReference type="AlphaFoldDB" id="A0A1C2IXK5"/>
<evidence type="ECO:0000313" key="4">
    <source>
        <dbReference type="Proteomes" id="UP000095008"/>
    </source>
</evidence>
<dbReference type="InterPro" id="IPR040677">
    <property type="entry name" value="LPD7"/>
</dbReference>
<protein>
    <recommendedName>
        <fullName evidence="2">Large polyvalent protein-associated domain-containing protein</fullName>
    </recommendedName>
</protein>
<feature type="region of interest" description="Disordered" evidence="1">
    <location>
        <begin position="260"/>
        <end position="279"/>
    </location>
</feature>
<sequence length="623" mass="67966">MSESKTTRESLLAEFKAARESAIAKSHVDVGQIAERHRTERAEALKAFAEKRDGLIAGFKKTGIQEAAYPSILAIEQAKHMEPVVARQVQEQNASLAVEGVPTWDGFLTEKSRTGEPQEAALADELLAELDARKARGESLAKENGIEGDPLDPGKLKASMFDGIKYEYDKDADSVHYRREVDGTELFEDKGSRIEMKETSAQTIETALLLAQERFKKGTPLTITGDEEFKKEAARIAGKMGIPIKNKDLLEVWQQSRDKAAMGISDEEPDIAPRNGFSGEEAKQDLNRTAPEQAAPDVAGEGVAPGTGKTGKARSASSRGKAPTKEAPSQGSTLFKLLDHGNAPYQFKDGESNSYFVKTQDHAGKEHVVWGVDLQRAMEDSGATKGDLLTIKNQGKEEVVVKVVDKDGQEHWKPTHRNRFDVTVADMPLKAAPHLSDAAGKAGYAHDAATGRVTIPAGDYLAAKADLSVLSGSGHYALHQSSQIPFTDLQPTEKHALVSAGLAGENGLNRRGIAAVLTSDRLLEIRRAQAPDNLRGAAVQPGYEKAAVLPEQESAQVTAQEVAQEQDQKRILVRNEDSQAQEKKAEVQERKEGKKERQIEGRKIERSGRRRQPQIDKGQELSR</sequence>
<keyword evidence="4" id="KW-1185">Reference proteome</keyword>
<evidence type="ECO:0000259" key="2">
    <source>
        <dbReference type="Pfam" id="PF18821"/>
    </source>
</evidence>
<evidence type="ECO:0000256" key="1">
    <source>
        <dbReference type="SAM" id="MobiDB-lite"/>
    </source>
</evidence>
<proteinExistence type="predicted"/>
<name>A0A1C2IXK5_ACITH</name>
<dbReference type="RefSeq" id="WP_065974777.1">
    <property type="nucleotide sequence ID" value="NZ_LWRY01000012.1"/>
</dbReference>
<feature type="region of interest" description="Disordered" evidence="1">
    <location>
        <begin position="573"/>
        <end position="623"/>
    </location>
</feature>
<gene>
    <name evidence="3" type="ORF">A6M23_02295</name>
</gene>
<dbReference type="Proteomes" id="UP000095008">
    <property type="component" value="Unassembled WGS sequence"/>
</dbReference>
<accession>A0A1C2IXK5</accession>
<dbReference type="Pfam" id="PF18821">
    <property type="entry name" value="LPD7"/>
    <property type="match status" value="1"/>
</dbReference>
<feature type="domain" description="Large polyvalent protein-associated" evidence="2">
    <location>
        <begin position="163"/>
        <end position="255"/>
    </location>
</feature>
<comment type="caution">
    <text evidence="3">The sequence shown here is derived from an EMBL/GenBank/DDBJ whole genome shotgun (WGS) entry which is preliminary data.</text>
</comment>